<organism evidence="2 3">
    <name type="scientific">Synchytrium microbalum</name>
    <dbReference type="NCBI Taxonomy" id="1806994"/>
    <lineage>
        <taxon>Eukaryota</taxon>
        <taxon>Fungi</taxon>
        <taxon>Fungi incertae sedis</taxon>
        <taxon>Chytridiomycota</taxon>
        <taxon>Chytridiomycota incertae sedis</taxon>
        <taxon>Chytridiomycetes</taxon>
        <taxon>Synchytriales</taxon>
        <taxon>Synchytriaceae</taxon>
        <taxon>Synchytrium</taxon>
    </lineage>
</organism>
<feature type="compositionally biased region" description="Gly residues" evidence="1">
    <location>
        <begin position="813"/>
        <end position="829"/>
    </location>
</feature>
<feature type="compositionally biased region" description="Low complexity" evidence="1">
    <location>
        <begin position="201"/>
        <end position="212"/>
    </location>
</feature>
<feature type="region of interest" description="Disordered" evidence="1">
    <location>
        <begin position="1"/>
        <end position="61"/>
    </location>
</feature>
<gene>
    <name evidence="2" type="ORF">SmJEL517_g01013</name>
</gene>
<feature type="compositionally biased region" description="Polar residues" evidence="1">
    <location>
        <begin position="232"/>
        <end position="250"/>
    </location>
</feature>
<feature type="region of interest" description="Disordered" evidence="1">
    <location>
        <begin position="370"/>
        <end position="449"/>
    </location>
</feature>
<feature type="compositionally biased region" description="Low complexity" evidence="1">
    <location>
        <begin position="323"/>
        <end position="343"/>
    </location>
</feature>
<comment type="caution">
    <text evidence="2">The sequence shown here is derived from an EMBL/GenBank/DDBJ whole genome shotgun (WGS) entry which is preliminary data.</text>
</comment>
<sequence>MGQGPSNDVKDVDPFQTLNLPIANRVANEDEDKQNDNVEIEEESVAESSQQQQAADNNSEMQRMSDLNELISPPVLPSHAKSFEEILQSPAAAACLQALEKATSAAIVVREPAIVTLKEIPGIRIPVAASILVEGDGGRGEMMITDNDLNGLAPAAEQTLSDSPRDFIWNRTMTTVFGITTTTAGPGNLYIPSSITPVASTSSGLSFGKSSSPRTEGGLNVYNNSSTNNNSQQPTDSATPSRTVSSSQAAAPSLLGQNSNSTPLNLNSNPALLRNVSGSSSTSSNSNSQERPTQPPNDIPTFGSTPSSHYKPIKPLPKRRSRPAGLGPLPLPASAATSSSSGGQPLGGVMTTSAALPMPGRSMDISAVATSTYQPAQSDSDESDDGTGMSSNANGQTGSRKKAVPGNKKKKKRTAPGSGLERSLSRDRGHSSSSYDGGSLSGGGIGTTTHATTSAADEIFRLAGPPSYTYSSSYFSFPSTSSMTSSVTAPFASPAAYGAGLSAALFITPPPSLPPTLTMLGGTAPATAASATAALTNLANLNTTVDTSVDGGVSTNNNTGNTNNPINMAAIPPSIDTTGLSFEFGSMALMDRMPAISKPLNLESKLAVDKQEEGEEDEDYNRVESTLERLPDLLDDSELDKAETSAALEKSVALRNNSKQPQPTTTTTTAPLKPPISSAAAAAAVSNKGQLQSGIDASGKPIPKPSNNATASARVNNEAQANAARWSDIKQKAKNLPGSNAATAGGGNSTTKKKKADIPGSNATSTTHPPIPAATDPLSNFSRPMFSMPARRARYRAVMRRILEDREKWGTNTGKGGAGGGNAAGGGGSINNNNTNNDDQQDWICFFCEYEQIFGAERNNQPTAKA</sequence>
<dbReference type="GeneID" id="42002238"/>
<feature type="compositionally biased region" description="Basic residues" evidence="1">
    <location>
        <begin position="399"/>
        <end position="414"/>
    </location>
</feature>
<feature type="region of interest" description="Disordered" evidence="1">
    <location>
        <begin position="201"/>
        <end position="358"/>
    </location>
</feature>
<feature type="compositionally biased region" description="Low complexity" evidence="1">
    <location>
        <begin position="258"/>
        <end position="288"/>
    </location>
</feature>
<dbReference type="RefSeq" id="XP_031027204.1">
    <property type="nucleotide sequence ID" value="XM_031166941.1"/>
</dbReference>
<dbReference type="Proteomes" id="UP000319731">
    <property type="component" value="Unassembled WGS sequence"/>
</dbReference>
<evidence type="ECO:0000313" key="2">
    <source>
        <dbReference type="EMBL" id="TPX37134.1"/>
    </source>
</evidence>
<evidence type="ECO:0000256" key="1">
    <source>
        <dbReference type="SAM" id="MobiDB-lite"/>
    </source>
</evidence>
<dbReference type="AlphaFoldDB" id="A0A507CGL9"/>
<accession>A0A507CGL9</accession>
<name>A0A507CGL9_9FUNG</name>
<dbReference type="OrthoDB" id="10688462at2759"/>
<feature type="compositionally biased region" description="Polar residues" evidence="1">
    <location>
        <begin position="388"/>
        <end position="398"/>
    </location>
</feature>
<keyword evidence="3" id="KW-1185">Reference proteome</keyword>
<feature type="region of interest" description="Disordered" evidence="1">
    <location>
        <begin position="733"/>
        <end position="782"/>
    </location>
</feature>
<dbReference type="EMBL" id="QEAO01000003">
    <property type="protein sequence ID" value="TPX37134.1"/>
    <property type="molecule type" value="Genomic_DNA"/>
</dbReference>
<protein>
    <submittedName>
        <fullName evidence="2">Uncharacterized protein</fullName>
    </submittedName>
</protein>
<feature type="compositionally biased region" description="Low complexity" evidence="1">
    <location>
        <begin position="46"/>
        <end position="60"/>
    </location>
</feature>
<feature type="region of interest" description="Disordered" evidence="1">
    <location>
        <begin position="651"/>
        <end position="712"/>
    </location>
</feature>
<feature type="compositionally biased region" description="Acidic residues" evidence="1">
    <location>
        <begin position="29"/>
        <end position="45"/>
    </location>
</feature>
<feature type="compositionally biased region" description="Polar residues" evidence="1">
    <location>
        <begin position="654"/>
        <end position="663"/>
    </location>
</feature>
<reference evidence="2 3" key="1">
    <citation type="journal article" date="2019" name="Sci. Rep.">
        <title>Comparative genomics of chytrid fungi reveal insights into the obligate biotrophic and pathogenic lifestyle of Synchytrium endobioticum.</title>
        <authorList>
            <person name="van de Vossenberg B.T.L.H."/>
            <person name="Warris S."/>
            <person name="Nguyen H.D.T."/>
            <person name="van Gent-Pelzer M.P.E."/>
            <person name="Joly D.L."/>
            <person name="van de Geest H.C."/>
            <person name="Bonants P.J.M."/>
            <person name="Smith D.S."/>
            <person name="Levesque C.A."/>
            <person name="van der Lee T.A.J."/>
        </authorList>
    </citation>
    <scope>NUCLEOTIDE SEQUENCE [LARGE SCALE GENOMIC DNA]</scope>
    <source>
        <strain evidence="2 3">JEL517</strain>
    </source>
</reference>
<feature type="region of interest" description="Disordered" evidence="1">
    <location>
        <begin position="809"/>
        <end position="835"/>
    </location>
</feature>
<evidence type="ECO:0000313" key="3">
    <source>
        <dbReference type="Proteomes" id="UP000319731"/>
    </source>
</evidence>
<proteinExistence type="predicted"/>